<dbReference type="InterPro" id="IPR014440">
    <property type="entry name" value="HCCAis_GSTk"/>
</dbReference>
<dbReference type="CDD" id="cd03022">
    <property type="entry name" value="DsbA_HCCA_Iso"/>
    <property type="match status" value="1"/>
</dbReference>
<evidence type="ECO:0000259" key="2">
    <source>
        <dbReference type="Pfam" id="PF01323"/>
    </source>
</evidence>
<dbReference type="Gene3D" id="3.40.30.10">
    <property type="entry name" value="Glutaredoxin"/>
    <property type="match status" value="1"/>
</dbReference>
<dbReference type="PIRSF" id="PIRSF006386">
    <property type="entry name" value="HCCAis_GSTk"/>
    <property type="match status" value="1"/>
</dbReference>
<dbReference type="RefSeq" id="WP_305750343.1">
    <property type="nucleotide sequence ID" value="NZ_JAUZEE010000007.1"/>
</dbReference>
<organism evidence="3 4">
    <name type="scientific">Leptothrix discophora</name>
    <dbReference type="NCBI Taxonomy" id="89"/>
    <lineage>
        <taxon>Bacteria</taxon>
        <taxon>Pseudomonadati</taxon>
        <taxon>Pseudomonadota</taxon>
        <taxon>Betaproteobacteria</taxon>
        <taxon>Burkholderiales</taxon>
        <taxon>Sphaerotilaceae</taxon>
        <taxon>Leptothrix</taxon>
    </lineage>
</organism>
<proteinExistence type="inferred from homology"/>
<accession>A0ABT9G5M6</accession>
<comment type="catalytic activity">
    <reaction evidence="1">
        <text>2-hydroxychromene-2-carboxylate = (3E)-4-(2-hydroxyphenyl)-2-oxobut-3-enoate</text>
        <dbReference type="Rhea" id="RHEA:27401"/>
        <dbReference type="ChEBI" id="CHEBI:59350"/>
        <dbReference type="ChEBI" id="CHEBI:59353"/>
        <dbReference type="EC" id="5.99.1.4"/>
    </reaction>
</comment>
<comment type="similarity">
    <text evidence="1">Belongs to the GST superfamily. NadH family.</text>
</comment>
<dbReference type="InterPro" id="IPR001853">
    <property type="entry name" value="DSBA-like_thioredoxin_dom"/>
</dbReference>
<reference evidence="3 4" key="1">
    <citation type="submission" date="2023-08" db="EMBL/GenBank/DDBJ databases">
        <authorList>
            <person name="Roldan D.M."/>
            <person name="Menes R.J."/>
        </authorList>
    </citation>
    <scope>NUCLEOTIDE SEQUENCE [LARGE SCALE GENOMIC DNA]</scope>
    <source>
        <strain evidence="3 4">CCM 2812</strain>
    </source>
</reference>
<evidence type="ECO:0000256" key="1">
    <source>
        <dbReference type="PIRNR" id="PIRNR006386"/>
    </source>
</evidence>
<comment type="caution">
    <text evidence="3">The sequence shown here is derived from an EMBL/GenBank/DDBJ whole genome shotgun (WGS) entry which is preliminary data.</text>
</comment>
<name>A0ABT9G5M6_LEPDI</name>
<dbReference type="PANTHER" id="PTHR42943">
    <property type="entry name" value="GLUTATHIONE S-TRANSFERASE KAPPA"/>
    <property type="match status" value="1"/>
</dbReference>
<keyword evidence="4" id="KW-1185">Reference proteome</keyword>
<evidence type="ECO:0000313" key="4">
    <source>
        <dbReference type="Proteomes" id="UP001235760"/>
    </source>
</evidence>
<dbReference type="EMBL" id="JAUZEE010000007">
    <property type="protein sequence ID" value="MDP4301798.1"/>
    <property type="molecule type" value="Genomic_DNA"/>
</dbReference>
<dbReference type="Pfam" id="PF01323">
    <property type="entry name" value="DSBA"/>
    <property type="match status" value="1"/>
</dbReference>
<dbReference type="InterPro" id="IPR044087">
    <property type="entry name" value="NahD-like"/>
</dbReference>
<protein>
    <recommendedName>
        <fullName evidence="1">2-hydroxychromene-2-carboxylate isomerase</fullName>
        <ecNumber evidence="1">5.99.1.4</ecNumber>
    </recommendedName>
</protein>
<dbReference type="PANTHER" id="PTHR42943:SF2">
    <property type="entry name" value="GLUTATHIONE S-TRANSFERASE KAPPA 1"/>
    <property type="match status" value="1"/>
</dbReference>
<dbReference type="SUPFAM" id="SSF52833">
    <property type="entry name" value="Thioredoxin-like"/>
    <property type="match status" value="1"/>
</dbReference>
<dbReference type="EC" id="5.99.1.4" evidence="1"/>
<sequence length="201" mass="22520">MNAPAPIEFYFDFSSPYAYIASEWIEALAARHGRPVRWHAILLGVTFQAAELKSPVSYPIKREYALRDFARSARMEGVPFAMPTPFPIATHNAARLFWWLESQDPQRAVAWARSGLRGFFARGVNLNDMAALQGLAAESGIAPEQCAAVCADPAWKDRLRRENESAIAAGVFGAPYFIVDGEPFWGNDRKQQIDRWLSGDR</sequence>
<dbReference type="InterPro" id="IPR051924">
    <property type="entry name" value="GST_Kappa/NadH"/>
</dbReference>
<evidence type="ECO:0000313" key="3">
    <source>
        <dbReference type="EMBL" id="MDP4301798.1"/>
    </source>
</evidence>
<feature type="domain" description="DSBA-like thioredoxin" evidence="2">
    <location>
        <begin position="7"/>
        <end position="194"/>
    </location>
</feature>
<dbReference type="InterPro" id="IPR036249">
    <property type="entry name" value="Thioredoxin-like_sf"/>
</dbReference>
<keyword evidence="1 3" id="KW-0413">Isomerase</keyword>
<dbReference type="Proteomes" id="UP001235760">
    <property type="component" value="Unassembled WGS sequence"/>
</dbReference>
<gene>
    <name evidence="3" type="ORF">Q8X39_14235</name>
</gene>
<dbReference type="GO" id="GO:0016853">
    <property type="term" value="F:isomerase activity"/>
    <property type="evidence" value="ECO:0007669"/>
    <property type="project" value="UniProtKB-KW"/>
</dbReference>